<dbReference type="InterPro" id="IPR003231">
    <property type="entry name" value="ACP"/>
</dbReference>
<keyword evidence="4 7" id="KW-0276">Fatty acid metabolism</keyword>
<evidence type="ECO:0000256" key="8">
    <source>
        <dbReference type="NCBIfam" id="TIGR00517"/>
    </source>
</evidence>
<dbReference type="Pfam" id="PF00550">
    <property type="entry name" value="PP-binding"/>
    <property type="match status" value="1"/>
</dbReference>
<evidence type="ECO:0000313" key="12">
    <source>
        <dbReference type="Proteomes" id="UP001229251"/>
    </source>
</evidence>
<dbReference type="GO" id="GO:0009245">
    <property type="term" value="P:lipid A biosynthetic process"/>
    <property type="evidence" value="ECO:0007669"/>
    <property type="project" value="TreeGrafter"/>
</dbReference>
<dbReference type="InterPro" id="IPR036736">
    <property type="entry name" value="ACP-like_sf"/>
</dbReference>
<dbReference type="NCBIfam" id="TIGR00517">
    <property type="entry name" value="acyl_carrier"/>
    <property type="match status" value="1"/>
</dbReference>
<feature type="domain" description="Carrier" evidence="10">
    <location>
        <begin position="5"/>
        <end position="79"/>
    </location>
</feature>
<dbReference type="NCBIfam" id="NF002148">
    <property type="entry name" value="PRK00982.1-2"/>
    <property type="match status" value="1"/>
</dbReference>
<comment type="caution">
    <text evidence="11">The sequence shown here is derived from an EMBL/GenBank/DDBJ whole genome shotgun (WGS) entry which is preliminary data.</text>
</comment>
<comment type="pathway">
    <text evidence="7 9">Lipid metabolism; fatty acid biosynthesis.</text>
</comment>
<accession>A0AAJ1Q473</accession>
<evidence type="ECO:0000256" key="5">
    <source>
        <dbReference type="ARBA" id="ARBA00023098"/>
    </source>
</evidence>
<dbReference type="NCBIfam" id="NF002150">
    <property type="entry name" value="PRK00982.1-4"/>
    <property type="match status" value="1"/>
</dbReference>
<comment type="similarity">
    <text evidence="7">Belongs to the acyl carrier protein (ACP) family.</text>
</comment>
<dbReference type="GO" id="GO:0000036">
    <property type="term" value="F:acyl carrier activity"/>
    <property type="evidence" value="ECO:0007669"/>
    <property type="project" value="UniProtKB-UniRule"/>
</dbReference>
<dbReference type="SUPFAM" id="SSF47336">
    <property type="entry name" value="ACP-like"/>
    <property type="match status" value="1"/>
</dbReference>
<comment type="subcellular location">
    <subcellularLocation>
        <location evidence="7">Cytoplasm</location>
    </subcellularLocation>
</comment>
<dbReference type="GO" id="GO:0000035">
    <property type="term" value="F:acyl binding"/>
    <property type="evidence" value="ECO:0007669"/>
    <property type="project" value="TreeGrafter"/>
</dbReference>
<evidence type="ECO:0000256" key="7">
    <source>
        <dbReference type="HAMAP-Rule" id="MF_01217"/>
    </source>
</evidence>
<dbReference type="Proteomes" id="UP001229251">
    <property type="component" value="Unassembled WGS sequence"/>
</dbReference>
<dbReference type="HAMAP" id="MF_01217">
    <property type="entry name" value="Acyl_carrier"/>
    <property type="match status" value="1"/>
</dbReference>
<keyword evidence="5 7" id="KW-0443">Lipid metabolism</keyword>
<keyword evidence="2 7" id="KW-0444">Lipid biosynthesis</keyword>
<keyword evidence="1 7" id="KW-0596">Phosphopantetheine</keyword>
<evidence type="ECO:0000313" key="11">
    <source>
        <dbReference type="EMBL" id="MDK7186504.1"/>
    </source>
</evidence>
<dbReference type="EMBL" id="JASOOE010000001">
    <property type="protein sequence ID" value="MDK7186504.1"/>
    <property type="molecule type" value="Genomic_DNA"/>
</dbReference>
<keyword evidence="7" id="KW-0963">Cytoplasm</keyword>
<evidence type="ECO:0000256" key="1">
    <source>
        <dbReference type="ARBA" id="ARBA00022450"/>
    </source>
</evidence>
<dbReference type="AlphaFoldDB" id="A0AAJ1Q473"/>
<evidence type="ECO:0000259" key="10">
    <source>
        <dbReference type="PROSITE" id="PS50075"/>
    </source>
</evidence>
<sequence>MSQENTSFEYIKSLIAERFDINEEIITETMTFDDLGADSLDVVEFVMELEDHYGIEFEDEKMEELNNIKDAVDYIDQLVAKQ</sequence>
<dbReference type="Gene3D" id="1.10.1200.10">
    <property type="entry name" value="ACP-like"/>
    <property type="match status" value="1"/>
</dbReference>
<evidence type="ECO:0000256" key="4">
    <source>
        <dbReference type="ARBA" id="ARBA00022832"/>
    </source>
</evidence>
<evidence type="ECO:0000256" key="3">
    <source>
        <dbReference type="ARBA" id="ARBA00022553"/>
    </source>
</evidence>
<dbReference type="GO" id="GO:0016020">
    <property type="term" value="C:membrane"/>
    <property type="evidence" value="ECO:0007669"/>
    <property type="project" value="GOC"/>
</dbReference>
<comment type="function">
    <text evidence="7 9">Carrier of the growing fatty acid chain in fatty acid biosynthesis.</text>
</comment>
<gene>
    <name evidence="7 11" type="primary">acpP</name>
    <name evidence="11" type="ORF">QP433_00740</name>
</gene>
<organism evidence="11 12">
    <name type="scientific">Facklamia hominis</name>
    <dbReference type="NCBI Taxonomy" id="178214"/>
    <lineage>
        <taxon>Bacteria</taxon>
        <taxon>Bacillati</taxon>
        <taxon>Bacillota</taxon>
        <taxon>Bacilli</taxon>
        <taxon>Lactobacillales</taxon>
        <taxon>Aerococcaceae</taxon>
        <taxon>Facklamia</taxon>
    </lineage>
</organism>
<protein>
    <recommendedName>
        <fullName evidence="7 8">Acyl carrier protein</fullName>
        <shortName evidence="7">ACP</shortName>
    </recommendedName>
</protein>
<dbReference type="RefSeq" id="WP_006907479.1">
    <property type="nucleotide sequence ID" value="NZ_CAUPDI010000031.1"/>
</dbReference>
<dbReference type="PROSITE" id="PS50075">
    <property type="entry name" value="CARRIER"/>
    <property type="match status" value="1"/>
</dbReference>
<evidence type="ECO:0000256" key="9">
    <source>
        <dbReference type="RuleBase" id="RU003545"/>
    </source>
</evidence>
<proteinExistence type="inferred from homology"/>
<reference evidence="11" key="1">
    <citation type="submission" date="2023-05" db="EMBL/GenBank/DDBJ databases">
        <title>Cataloging the Phylogenetic Diversity of Human Bladder Bacteria.</title>
        <authorList>
            <person name="Du J."/>
        </authorList>
    </citation>
    <scope>NUCLEOTIDE SEQUENCE</scope>
    <source>
        <strain evidence="11">UMB1231</strain>
    </source>
</reference>
<comment type="PTM">
    <text evidence="9">4'-phosphopantetheine is transferred from CoA to a specific serine of apo-ACP by acpS.</text>
</comment>
<dbReference type="InterPro" id="IPR009081">
    <property type="entry name" value="PP-bd_ACP"/>
</dbReference>
<evidence type="ECO:0000256" key="2">
    <source>
        <dbReference type="ARBA" id="ARBA00022516"/>
    </source>
</evidence>
<keyword evidence="6 7" id="KW-0275">Fatty acid biosynthesis</keyword>
<dbReference type="GO" id="GO:0005829">
    <property type="term" value="C:cytosol"/>
    <property type="evidence" value="ECO:0007669"/>
    <property type="project" value="TreeGrafter"/>
</dbReference>
<dbReference type="PANTHER" id="PTHR20863">
    <property type="entry name" value="ACYL CARRIER PROTEIN"/>
    <property type="match status" value="1"/>
</dbReference>
<keyword evidence="3 7" id="KW-0597">Phosphoprotein</keyword>
<dbReference type="PANTHER" id="PTHR20863:SF76">
    <property type="entry name" value="CARRIER DOMAIN-CONTAINING PROTEIN"/>
    <property type="match status" value="1"/>
</dbReference>
<feature type="modified residue" description="O-(pantetheine 4'-phosphoryl)serine" evidence="7">
    <location>
        <position position="39"/>
    </location>
</feature>
<evidence type="ECO:0000256" key="6">
    <source>
        <dbReference type="ARBA" id="ARBA00023160"/>
    </source>
</evidence>
<name>A0AAJ1Q473_9LACT</name>
<comment type="PTM">
    <text evidence="7">4'-phosphopantetheine is transferred from CoA to a specific serine of apo-ACP by AcpS. This modification is essential for activity because fatty acids are bound in thioester linkage to the sulfhydryl of the prosthetic group.</text>
</comment>